<dbReference type="InterPro" id="IPR003582">
    <property type="entry name" value="ShKT_dom"/>
</dbReference>
<evidence type="ECO:0000313" key="16">
    <source>
        <dbReference type="Proteomes" id="UP000228380"/>
    </source>
</evidence>
<evidence type="ECO:0000256" key="12">
    <source>
        <dbReference type="ARBA" id="ARBA00023136"/>
    </source>
</evidence>
<name>A0A8B8ZXF8_PHODC</name>
<keyword evidence="12" id="KW-0472">Membrane</keyword>
<proteinExistence type="inferred from homology"/>
<feature type="domain" description="ShKT" evidence="15">
    <location>
        <begin position="169"/>
        <end position="209"/>
    </location>
</feature>
<dbReference type="Proteomes" id="UP000228380">
    <property type="component" value="Unplaced"/>
</dbReference>
<evidence type="ECO:0000256" key="13">
    <source>
        <dbReference type="ARBA" id="ARBA00049169"/>
    </source>
</evidence>
<evidence type="ECO:0000256" key="3">
    <source>
        <dbReference type="ARBA" id="ARBA00006511"/>
    </source>
</evidence>
<dbReference type="EC" id="1.14.11.2" evidence="4"/>
<dbReference type="Pfam" id="PF01549">
    <property type="entry name" value="ShK"/>
    <property type="match status" value="1"/>
</dbReference>
<evidence type="ECO:0000259" key="14">
    <source>
        <dbReference type="PROSITE" id="PS51471"/>
    </source>
</evidence>
<evidence type="ECO:0000256" key="2">
    <source>
        <dbReference type="ARBA" id="ARBA00004648"/>
    </source>
</evidence>
<evidence type="ECO:0000256" key="4">
    <source>
        <dbReference type="ARBA" id="ARBA00012269"/>
    </source>
</evidence>
<organism evidence="16 17">
    <name type="scientific">Phoenix dactylifera</name>
    <name type="common">Date palm</name>
    <dbReference type="NCBI Taxonomy" id="42345"/>
    <lineage>
        <taxon>Eukaryota</taxon>
        <taxon>Viridiplantae</taxon>
        <taxon>Streptophyta</taxon>
        <taxon>Embryophyta</taxon>
        <taxon>Tracheophyta</taxon>
        <taxon>Spermatophyta</taxon>
        <taxon>Magnoliopsida</taxon>
        <taxon>Liliopsida</taxon>
        <taxon>Arecaceae</taxon>
        <taxon>Coryphoideae</taxon>
        <taxon>Phoeniceae</taxon>
        <taxon>Phoenix</taxon>
    </lineage>
</organism>
<accession>A0A8B8ZXF8</accession>
<evidence type="ECO:0000256" key="8">
    <source>
        <dbReference type="ARBA" id="ARBA00022968"/>
    </source>
</evidence>
<keyword evidence="9" id="KW-1133">Transmembrane helix</keyword>
<evidence type="ECO:0000256" key="10">
    <source>
        <dbReference type="ARBA" id="ARBA00023002"/>
    </source>
</evidence>
<dbReference type="SMART" id="SM00254">
    <property type="entry name" value="ShKT"/>
    <property type="match status" value="1"/>
</dbReference>
<dbReference type="InterPro" id="IPR044862">
    <property type="entry name" value="Pro_4_hyd_alph_FE2OG_OXY"/>
</dbReference>
<evidence type="ECO:0000256" key="9">
    <source>
        <dbReference type="ARBA" id="ARBA00022989"/>
    </source>
</evidence>
<keyword evidence="5" id="KW-0812">Transmembrane</keyword>
<comment type="cofactor">
    <cofactor evidence="1">
        <name>L-ascorbate</name>
        <dbReference type="ChEBI" id="CHEBI:38290"/>
    </cofactor>
</comment>
<evidence type="ECO:0000259" key="15">
    <source>
        <dbReference type="PROSITE" id="PS51670"/>
    </source>
</evidence>
<dbReference type="GO" id="GO:0031418">
    <property type="term" value="F:L-ascorbic acid binding"/>
    <property type="evidence" value="ECO:0007669"/>
    <property type="project" value="InterPro"/>
</dbReference>
<gene>
    <name evidence="17" type="primary">LOC103720663</name>
</gene>
<dbReference type="Pfam" id="PF13640">
    <property type="entry name" value="2OG-FeII_Oxy_3"/>
    <property type="match status" value="1"/>
</dbReference>
<dbReference type="OrthoDB" id="420380at2759"/>
<comment type="catalytic activity">
    <reaction evidence="13">
        <text>L-prolyl-[collagen] + 2-oxoglutarate + O2 = trans-4-hydroxy-L-prolyl-[collagen] + succinate + CO2</text>
        <dbReference type="Rhea" id="RHEA:18945"/>
        <dbReference type="Rhea" id="RHEA-COMP:11676"/>
        <dbReference type="Rhea" id="RHEA-COMP:11680"/>
        <dbReference type="ChEBI" id="CHEBI:15379"/>
        <dbReference type="ChEBI" id="CHEBI:16526"/>
        <dbReference type="ChEBI" id="CHEBI:16810"/>
        <dbReference type="ChEBI" id="CHEBI:30031"/>
        <dbReference type="ChEBI" id="CHEBI:50342"/>
        <dbReference type="ChEBI" id="CHEBI:61965"/>
        <dbReference type="EC" id="1.14.11.2"/>
    </reaction>
</comment>
<keyword evidence="16" id="KW-1185">Reference proteome</keyword>
<sequence>MVVDDAGTAVINEIRTSSGMFLSKRQVIGQKNAEPMQVLHYEKDQKYVPHVDYFTDKSNIERGGHRLATVLMYLSDVKKGGETIFPAAEGGLSQLKDETWSNCARTGYAVKPNQGDALLFFSLHVNATTDTRSLHGSCPVIEREKWSATKWIHVRSFDILKNQSPRSDCSDENVWCPHWAAAGECEKNPVYMVGTKELQGFCRKSCRVCEL</sequence>
<dbReference type="GO" id="GO:0005506">
    <property type="term" value="F:iron ion binding"/>
    <property type="evidence" value="ECO:0007669"/>
    <property type="project" value="InterPro"/>
</dbReference>
<protein>
    <recommendedName>
        <fullName evidence="4">procollagen-proline 4-dioxygenase</fullName>
        <ecNumber evidence="4">1.14.11.2</ecNumber>
    </recommendedName>
</protein>
<evidence type="ECO:0000256" key="6">
    <source>
        <dbReference type="ARBA" id="ARBA00022723"/>
    </source>
</evidence>
<keyword evidence="7" id="KW-0223">Dioxygenase</keyword>
<dbReference type="PANTHER" id="PTHR10869">
    <property type="entry name" value="PROLYL 4-HYDROXYLASE ALPHA SUBUNIT"/>
    <property type="match status" value="1"/>
</dbReference>
<dbReference type="InterPro" id="IPR005123">
    <property type="entry name" value="Oxoglu/Fe-dep_dioxygenase_dom"/>
</dbReference>
<dbReference type="GO" id="GO:0005789">
    <property type="term" value="C:endoplasmic reticulum membrane"/>
    <property type="evidence" value="ECO:0007669"/>
    <property type="project" value="UniProtKB-SubCell"/>
</dbReference>
<dbReference type="PANTHER" id="PTHR10869:SF238">
    <property type="entry name" value="PROLYL 4-HYDROXYLASE 6-RELATED"/>
    <property type="match status" value="1"/>
</dbReference>
<dbReference type="AlphaFoldDB" id="A0A8B8ZXF8"/>
<evidence type="ECO:0000256" key="1">
    <source>
        <dbReference type="ARBA" id="ARBA00001961"/>
    </source>
</evidence>
<comment type="subcellular location">
    <subcellularLocation>
        <location evidence="2">Endoplasmic reticulum membrane</location>
        <topology evidence="2">Single-pass type II membrane protein</topology>
    </subcellularLocation>
</comment>
<dbReference type="GeneID" id="103720663"/>
<keyword evidence="8" id="KW-0735">Signal-anchor</keyword>
<keyword evidence="6" id="KW-0479">Metal-binding</keyword>
<keyword evidence="11" id="KW-0408">Iron</keyword>
<dbReference type="Gene3D" id="2.60.120.620">
    <property type="entry name" value="q2cbj1_9rhob like domain"/>
    <property type="match status" value="1"/>
</dbReference>
<dbReference type="SMART" id="SM00702">
    <property type="entry name" value="P4Hc"/>
    <property type="match status" value="1"/>
</dbReference>
<dbReference type="InterPro" id="IPR045054">
    <property type="entry name" value="P4HA-like"/>
</dbReference>
<reference evidence="17" key="1">
    <citation type="submission" date="2025-08" db="UniProtKB">
        <authorList>
            <consortium name="RefSeq"/>
        </authorList>
    </citation>
    <scope>IDENTIFICATION</scope>
    <source>
        <tissue evidence="17">Young leaves</tissue>
    </source>
</reference>
<dbReference type="RefSeq" id="XP_038976009.1">
    <property type="nucleotide sequence ID" value="XM_039120081.1"/>
</dbReference>
<keyword evidence="10" id="KW-0560">Oxidoreductase</keyword>
<dbReference type="KEGG" id="pda:103720663"/>
<evidence type="ECO:0000256" key="7">
    <source>
        <dbReference type="ARBA" id="ARBA00022964"/>
    </source>
</evidence>
<dbReference type="PROSITE" id="PS51670">
    <property type="entry name" value="SHKT"/>
    <property type="match status" value="1"/>
</dbReference>
<dbReference type="GO" id="GO:0004656">
    <property type="term" value="F:procollagen-proline 4-dioxygenase activity"/>
    <property type="evidence" value="ECO:0007669"/>
    <property type="project" value="UniProtKB-EC"/>
</dbReference>
<evidence type="ECO:0000256" key="11">
    <source>
        <dbReference type="ARBA" id="ARBA00023004"/>
    </source>
</evidence>
<evidence type="ECO:0000256" key="5">
    <source>
        <dbReference type="ARBA" id="ARBA00022692"/>
    </source>
</evidence>
<comment type="similarity">
    <text evidence="3">Belongs to the P4HA family.</text>
</comment>
<dbReference type="PROSITE" id="PS51471">
    <property type="entry name" value="FE2OG_OXY"/>
    <property type="match status" value="1"/>
</dbReference>
<evidence type="ECO:0000313" key="17">
    <source>
        <dbReference type="RefSeq" id="XP_038976009.1"/>
    </source>
</evidence>
<feature type="domain" description="Fe2OG dioxygenase" evidence="14">
    <location>
        <begin position="32"/>
        <end position="154"/>
    </location>
</feature>
<dbReference type="InterPro" id="IPR006620">
    <property type="entry name" value="Pro_4_hyd_alph"/>
</dbReference>